<dbReference type="EMBL" id="BMAV01003761">
    <property type="protein sequence ID" value="GFY43557.1"/>
    <property type="molecule type" value="Genomic_DNA"/>
</dbReference>
<feature type="region of interest" description="Disordered" evidence="1">
    <location>
        <begin position="1"/>
        <end position="21"/>
    </location>
</feature>
<sequence>MHMALDQQLNMELEPQSPYCTSSTELLPYRARNSLDEDIHKESADNLQRNGKKTVSPLRLDHGHSEADSLYQRAWNEFQNIQSTLQ</sequence>
<keyword evidence="3" id="KW-1185">Reference proteome</keyword>
<organism evidence="2 3">
    <name type="scientific">Trichonephila inaurata madagascariensis</name>
    <dbReference type="NCBI Taxonomy" id="2747483"/>
    <lineage>
        <taxon>Eukaryota</taxon>
        <taxon>Metazoa</taxon>
        <taxon>Ecdysozoa</taxon>
        <taxon>Arthropoda</taxon>
        <taxon>Chelicerata</taxon>
        <taxon>Arachnida</taxon>
        <taxon>Araneae</taxon>
        <taxon>Araneomorphae</taxon>
        <taxon>Entelegynae</taxon>
        <taxon>Araneoidea</taxon>
        <taxon>Nephilidae</taxon>
        <taxon>Trichonephila</taxon>
        <taxon>Trichonephila inaurata</taxon>
    </lineage>
</organism>
<accession>A0A8X6WZS5</accession>
<protein>
    <submittedName>
        <fullName evidence="2">Uncharacterized protein</fullName>
    </submittedName>
</protein>
<evidence type="ECO:0000256" key="1">
    <source>
        <dbReference type="SAM" id="MobiDB-lite"/>
    </source>
</evidence>
<evidence type="ECO:0000313" key="3">
    <source>
        <dbReference type="Proteomes" id="UP000886998"/>
    </source>
</evidence>
<name>A0A8X6WZS5_9ARAC</name>
<gene>
    <name evidence="2" type="ORF">TNIN_422831</name>
</gene>
<dbReference type="AlphaFoldDB" id="A0A8X6WZS5"/>
<reference evidence="2" key="1">
    <citation type="submission" date="2020-08" db="EMBL/GenBank/DDBJ databases">
        <title>Multicomponent nature underlies the extraordinary mechanical properties of spider dragline silk.</title>
        <authorList>
            <person name="Kono N."/>
            <person name="Nakamura H."/>
            <person name="Mori M."/>
            <person name="Yoshida Y."/>
            <person name="Ohtoshi R."/>
            <person name="Malay A.D."/>
            <person name="Moran D.A.P."/>
            <person name="Tomita M."/>
            <person name="Numata K."/>
            <person name="Arakawa K."/>
        </authorList>
    </citation>
    <scope>NUCLEOTIDE SEQUENCE</scope>
</reference>
<comment type="caution">
    <text evidence="2">The sequence shown here is derived from an EMBL/GenBank/DDBJ whole genome shotgun (WGS) entry which is preliminary data.</text>
</comment>
<proteinExistence type="predicted"/>
<evidence type="ECO:0000313" key="2">
    <source>
        <dbReference type="EMBL" id="GFY43557.1"/>
    </source>
</evidence>
<dbReference type="Proteomes" id="UP000886998">
    <property type="component" value="Unassembled WGS sequence"/>
</dbReference>